<reference evidence="2 3" key="1">
    <citation type="submission" date="2014-04" db="EMBL/GenBank/DDBJ databases">
        <authorList>
            <consortium name="DOE Joint Genome Institute"/>
            <person name="Kuo A."/>
            <person name="Tarkka M."/>
            <person name="Buscot F."/>
            <person name="Kohler A."/>
            <person name="Nagy L.G."/>
            <person name="Floudas D."/>
            <person name="Copeland A."/>
            <person name="Barry K.W."/>
            <person name="Cichocki N."/>
            <person name="Veneault-Fourrey C."/>
            <person name="LaButti K."/>
            <person name="Lindquist E.A."/>
            <person name="Lipzen A."/>
            <person name="Lundell T."/>
            <person name="Morin E."/>
            <person name="Murat C."/>
            <person name="Sun H."/>
            <person name="Tunlid A."/>
            <person name="Henrissat B."/>
            <person name="Grigoriev I.V."/>
            <person name="Hibbett D.S."/>
            <person name="Martin F."/>
            <person name="Nordberg H.P."/>
            <person name="Cantor M.N."/>
            <person name="Hua S.X."/>
        </authorList>
    </citation>
    <scope>NUCLEOTIDE SEQUENCE [LARGE SCALE GENOMIC DNA]</scope>
    <source>
        <strain evidence="2 3">F 1598</strain>
    </source>
</reference>
<dbReference type="OrthoDB" id="3509362at2759"/>
<dbReference type="SUPFAM" id="SSF51735">
    <property type="entry name" value="NAD(P)-binding Rossmann-fold domains"/>
    <property type="match status" value="1"/>
</dbReference>
<dbReference type="EMBL" id="KN833002">
    <property type="protein sequence ID" value="KIM80818.1"/>
    <property type="molecule type" value="Genomic_DNA"/>
</dbReference>
<dbReference type="Pfam" id="PF08240">
    <property type="entry name" value="ADH_N"/>
    <property type="match status" value="1"/>
</dbReference>
<organism evidence="2 3">
    <name type="scientific">Piloderma croceum (strain F 1598)</name>
    <dbReference type="NCBI Taxonomy" id="765440"/>
    <lineage>
        <taxon>Eukaryota</taxon>
        <taxon>Fungi</taxon>
        <taxon>Dikarya</taxon>
        <taxon>Basidiomycota</taxon>
        <taxon>Agaricomycotina</taxon>
        <taxon>Agaricomycetes</taxon>
        <taxon>Agaricomycetidae</taxon>
        <taxon>Atheliales</taxon>
        <taxon>Atheliaceae</taxon>
        <taxon>Piloderma</taxon>
    </lineage>
</organism>
<dbReference type="InterPro" id="IPR050700">
    <property type="entry name" value="YIM1/Zinc_Alcohol_DH_Fams"/>
</dbReference>
<reference evidence="3" key="2">
    <citation type="submission" date="2015-01" db="EMBL/GenBank/DDBJ databases">
        <title>Evolutionary Origins and Diversification of the Mycorrhizal Mutualists.</title>
        <authorList>
            <consortium name="DOE Joint Genome Institute"/>
            <consortium name="Mycorrhizal Genomics Consortium"/>
            <person name="Kohler A."/>
            <person name="Kuo A."/>
            <person name="Nagy L.G."/>
            <person name="Floudas D."/>
            <person name="Copeland A."/>
            <person name="Barry K.W."/>
            <person name="Cichocki N."/>
            <person name="Veneault-Fourrey C."/>
            <person name="LaButti K."/>
            <person name="Lindquist E.A."/>
            <person name="Lipzen A."/>
            <person name="Lundell T."/>
            <person name="Morin E."/>
            <person name="Murat C."/>
            <person name="Riley R."/>
            <person name="Ohm R."/>
            <person name="Sun H."/>
            <person name="Tunlid A."/>
            <person name="Henrissat B."/>
            <person name="Grigoriev I.V."/>
            <person name="Hibbett D.S."/>
            <person name="Martin F."/>
        </authorList>
    </citation>
    <scope>NUCLEOTIDE SEQUENCE [LARGE SCALE GENOMIC DNA]</scope>
    <source>
        <strain evidence="3">F 1598</strain>
    </source>
</reference>
<gene>
    <name evidence="2" type="ORF">PILCRDRAFT_822096</name>
</gene>
<dbReference type="Proteomes" id="UP000054166">
    <property type="component" value="Unassembled WGS sequence"/>
</dbReference>
<dbReference type="STRING" id="765440.A0A0C3B3P4"/>
<dbReference type="AlphaFoldDB" id="A0A0C3B3P4"/>
<dbReference type="CDD" id="cd08267">
    <property type="entry name" value="MDR1"/>
    <property type="match status" value="1"/>
</dbReference>
<accession>A0A0C3B3P4</accession>
<dbReference type="SMART" id="SM00829">
    <property type="entry name" value="PKS_ER"/>
    <property type="match status" value="1"/>
</dbReference>
<dbReference type="Pfam" id="PF13602">
    <property type="entry name" value="ADH_zinc_N_2"/>
    <property type="match status" value="1"/>
</dbReference>
<dbReference type="InParanoid" id="A0A0C3B3P4"/>
<dbReference type="FunCoup" id="A0A0C3B3P4">
    <property type="interactions" value="318"/>
</dbReference>
<feature type="domain" description="Enoyl reductase (ER)" evidence="1">
    <location>
        <begin position="18"/>
        <end position="345"/>
    </location>
</feature>
<name>A0A0C3B3P4_PILCF</name>
<dbReference type="PANTHER" id="PTHR11695:SF294">
    <property type="entry name" value="RETICULON-4-INTERACTING PROTEIN 1, MITOCHONDRIAL"/>
    <property type="match status" value="1"/>
</dbReference>
<keyword evidence="3" id="KW-1185">Reference proteome</keyword>
<evidence type="ECO:0000313" key="3">
    <source>
        <dbReference type="Proteomes" id="UP000054166"/>
    </source>
</evidence>
<dbReference type="InterPro" id="IPR036291">
    <property type="entry name" value="NAD(P)-bd_dom_sf"/>
</dbReference>
<dbReference type="Gene3D" id="3.90.180.10">
    <property type="entry name" value="Medium-chain alcohol dehydrogenases, catalytic domain"/>
    <property type="match status" value="1"/>
</dbReference>
<dbReference type="GO" id="GO:0005739">
    <property type="term" value="C:mitochondrion"/>
    <property type="evidence" value="ECO:0007669"/>
    <property type="project" value="TreeGrafter"/>
</dbReference>
<proteinExistence type="predicted"/>
<dbReference type="HOGENOM" id="CLU_026673_3_3_1"/>
<dbReference type="InterPro" id="IPR013154">
    <property type="entry name" value="ADH-like_N"/>
</dbReference>
<dbReference type="PANTHER" id="PTHR11695">
    <property type="entry name" value="ALCOHOL DEHYDROGENASE RELATED"/>
    <property type="match status" value="1"/>
</dbReference>
<dbReference type="InterPro" id="IPR020843">
    <property type="entry name" value="ER"/>
</dbReference>
<evidence type="ECO:0000313" key="2">
    <source>
        <dbReference type="EMBL" id="KIM80818.1"/>
    </source>
</evidence>
<dbReference type="Gene3D" id="3.40.50.720">
    <property type="entry name" value="NAD(P)-binding Rossmann-like Domain"/>
    <property type="match status" value="1"/>
</dbReference>
<dbReference type="InterPro" id="IPR011032">
    <property type="entry name" value="GroES-like_sf"/>
</dbReference>
<evidence type="ECO:0000259" key="1">
    <source>
        <dbReference type="SMART" id="SM00829"/>
    </source>
</evidence>
<sequence length="352" mass="38097">MAHIPKVQQTWTVVRQGHPSKALVLNDNVPVPADLESGDVLVKVQAAALNPIGYKLMAFLPNLFAARPFTSENDLSGIIVSSASPDFTPGDRVFGFVDVPLQWKTRQGSLGHYVRMPASRLAPLPSNVSSTQAAGFTMAGLTAYQSLIHQAKLEEGQCIFVNGGSSSVGAFAIQIAKAKGCKVYASASGKNEEFVRGLGADEFVDYTATSLHTHFTKIPPSPKFHIILDAVGVIDPSLYTHSPAYLAPGGIFLSTGPNPTASWRGAKDLVTTVVEAFLRPIWLGGTPRKYEICKVWGIREDLYALRDLIEEGKVKPVVDSVFAFEDTLKAYERLMSNRAKGKVVIRVEPDAE</sequence>
<dbReference type="GO" id="GO:0016491">
    <property type="term" value="F:oxidoreductase activity"/>
    <property type="evidence" value="ECO:0007669"/>
    <property type="project" value="InterPro"/>
</dbReference>
<dbReference type="SUPFAM" id="SSF50129">
    <property type="entry name" value="GroES-like"/>
    <property type="match status" value="1"/>
</dbReference>
<protein>
    <recommendedName>
        <fullName evidence="1">Enoyl reductase (ER) domain-containing protein</fullName>
    </recommendedName>
</protein>